<comment type="caution">
    <text evidence="6">The sequence shown here is derived from an EMBL/GenBank/DDBJ whole genome shotgun (WGS) entry which is preliminary data.</text>
</comment>
<evidence type="ECO:0000259" key="5">
    <source>
        <dbReference type="Pfam" id="PF20990"/>
    </source>
</evidence>
<keyword evidence="2" id="KW-0472">Membrane</keyword>
<feature type="chain" id="PRO_5038983395" evidence="3">
    <location>
        <begin position="21"/>
        <end position="609"/>
    </location>
</feature>
<feature type="transmembrane region" description="Helical" evidence="2">
    <location>
        <begin position="244"/>
        <end position="266"/>
    </location>
</feature>
<feature type="compositionally biased region" description="Gly residues" evidence="1">
    <location>
        <begin position="589"/>
        <end position="609"/>
    </location>
</feature>
<evidence type="ECO:0000259" key="4">
    <source>
        <dbReference type="Pfam" id="PF09972"/>
    </source>
</evidence>
<feature type="transmembrane region" description="Helical" evidence="2">
    <location>
        <begin position="418"/>
        <end position="440"/>
    </location>
</feature>
<keyword evidence="2" id="KW-0812">Transmembrane</keyword>
<name>A0A2T4UQE1_9MICO</name>
<evidence type="ECO:0000313" key="7">
    <source>
        <dbReference type="Proteomes" id="UP000241085"/>
    </source>
</evidence>
<feature type="transmembrane region" description="Helical" evidence="2">
    <location>
        <begin position="446"/>
        <end position="467"/>
    </location>
</feature>
<dbReference type="Pfam" id="PF09972">
    <property type="entry name" value="DUF2207"/>
    <property type="match status" value="1"/>
</dbReference>
<evidence type="ECO:0000256" key="3">
    <source>
        <dbReference type="SAM" id="SignalP"/>
    </source>
</evidence>
<evidence type="ECO:0000256" key="2">
    <source>
        <dbReference type="SAM" id="Phobius"/>
    </source>
</evidence>
<dbReference type="AlphaFoldDB" id="A0A2T4UQE1"/>
<evidence type="ECO:0000313" key="6">
    <source>
        <dbReference type="EMBL" id="PTL71743.1"/>
    </source>
</evidence>
<feature type="region of interest" description="Disordered" evidence="1">
    <location>
        <begin position="583"/>
        <end position="609"/>
    </location>
</feature>
<dbReference type="RefSeq" id="WP_107573578.1">
    <property type="nucleotide sequence ID" value="NZ_PZPL01000001.1"/>
</dbReference>
<feature type="domain" description="Predicted membrane protein YciQ-like C-terminal" evidence="5">
    <location>
        <begin position="303"/>
        <end position="540"/>
    </location>
</feature>
<accession>A0A2T4UQE1</accession>
<gene>
    <name evidence="6" type="ORF">C1I63_02025</name>
</gene>
<dbReference type="InterPro" id="IPR018702">
    <property type="entry name" value="DUF2207"/>
</dbReference>
<evidence type="ECO:0000256" key="1">
    <source>
        <dbReference type="SAM" id="MobiDB-lite"/>
    </source>
</evidence>
<dbReference type="EMBL" id="PZPL01000001">
    <property type="protein sequence ID" value="PTL71743.1"/>
    <property type="molecule type" value="Genomic_DNA"/>
</dbReference>
<organism evidence="6 7">
    <name type="scientific">Rathayibacter caricis DSM 15933</name>
    <dbReference type="NCBI Taxonomy" id="1328867"/>
    <lineage>
        <taxon>Bacteria</taxon>
        <taxon>Bacillati</taxon>
        <taxon>Actinomycetota</taxon>
        <taxon>Actinomycetes</taxon>
        <taxon>Micrococcales</taxon>
        <taxon>Microbacteriaceae</taxon>
        <taxon>Rathayibacter</taxon>
    </lineage>
</organism>
<dbReference type="Pfam" id="PF20990">
    <property type="entry name" value="DUF2207_C"/>
    <property type="match status" value="1"/>
</dbReference>
<proteinExistence type="predicted"/>
<keyword evidence="3" id="KW-0732">Signal</keyword>
<sequence>MRATLSAVLSAATAGGLLLAALLAAPAAPADALRAGLDDFRFSEYSADFVLDRDAEGRSILTTEETFVAEFPPNQNRGMQRAIPLEFEGRPTDVDLVSVTDGDGAPRPVDTESEDGFLIVTSAADDYVSGSQTYVFTYTQRNVTLPASGTSSGEDEFYWDANGTAWRQPFDDYRIRVELGPGLAEAATGTASCYRGVAGSTDGCVLDEGDGVVTASGSDLAAGENVTIAVGFAPGTFTPRDDSYFAAAWGWVQLIGLGASLVLLAVAARRRATVLKDAPGRPTIIAEYEPPVQGLFLSAQLRSKTSRVAAAALVDSAVRRFARIEEVEGRKGKPSFLLRVLDPAEVSLRRAGRPRPLAVDERRFRDIAFGPSPAPGTVRDLAEKDKAFGKEVTALLSTLPKRAEEEGLRRPGTVRGSVWLILATVVAVIVAVVGGAGLLAASLGGALPFVLVLVAIAIGALVCVLLAKVPVTAAGAELRDHLRGLELYLKLAEADRFAVLQSPEGAQRRMLGPVEVVEVTERLLPWAVLLGLESEWATALSVAYEQAGEDPVWYSGSSGFQAAAFASSVSSFSSSASSFVGSSTSSSSGGAGGGGSSGGGGGGGGGGGV</sequence>
<protein>
    <submittedName>
        <fullName evidence="6">DUF2207 domain-containing protein</fullName>
    </submittedName>
</protein>
<keyword evidence="7" id="KW-1185">Reference proteome</keyword>
<dbReference type="Proteomes" id="UP000241085">
    <property type="component" value="Unassembled WGS sequence"/>
</dbReference>
<feature type="domain" description="DUF2207" evidence="4">
    <location>
        <begin position="61"/>
        <end position="232"/>
    </location>
</feature>
<dbReference type="InterPro" id="IPR048389">
    <property type="entry name" value="YciQ-like_C"/>
</dbReference>
<feature type="signal peptide" evidence="3">
    <location>
        <begin position="1"/>
        <end position="20"/>
    </location>
</feature>
<reference evidence="6 7" key="1">
    <citation type="submission" date="2018-03" db="EMBL/GenBank/DDBJ databases">
        <title>Bacteriophage NCPPB3778 and a type I-E CRISPR drive the evolution of the US Biological Select Agent, Rathayibacter toxicus.</title>
        <authorList>
            <person name="Davis E.W.II."/>
            <person name="Tabima J.F."/>
            <person name="Weisberg A.J."/>
            <person name="Dantas Lopes L."/>
            <person name="Wiseman M.S."/>
            <person name="Wiseman M.S."/>
            <person name="Pupko T."/>
            <person name="Belcher M.S."/>
            <person name="Sechler A.J."/>
            <person name="Tancos M.A."/>
            <person name="Schroeder B.K."/>
            <person name="Murray T.D."/>
            <person name="Luster D.G."/>
            <person name="Schneider W.L."/>
            <person name="Rogers E."/>
            <person name="Andreote F.D."/>
            <person name="Grunwald N.J."/>
            <person name="Putnam M.L."/>
            <person name="Chang J.H."/>
        </authorList>
    </citation>
    <scope>NUCLEOTIDE SEQUENCE [LARGE SCALE GENOMIC DNA]</scope>
    <source>
        <strain evidence="6 7">DSM 15933</strain>
    </source>
</reference>
<keyword evidence="2" id="KW-1133">Transmembrane helix</keyword>